<sequence>MNMPHTKLGLATLAITLASTSLCSAAPWNTDKFDTGVIVSYTATQSDAAEDYYLVVQCIVPGRWDIHVESPIDWEDDASYAPDVPAIFGIDGVEIGNVAFVFDDRSLTEGIVAYAMGQELPFDALRDALASASSAIDLAYFDKRISFSSEGSAAAIRYVKDSCGD</sequence>
<feature type="chain" id="PRO_5011551394" evidence="1">
    <location>
        <begin position="26"/>
        <end position="165"/>
    </location>
</feature>
<dbReference type="AlphaFoldDB" id="A0A1G6DY27"/>
<proteinExistence type="predicted"/>
<keyword evidence="1" id="KW-0732">Signal</keyword>
<evidence type="ECO:0000313" key="2">
    <source>
        <dbReference type="EMBL" id="SDB50041.1"/>
    </source>
</evidence>
<dbReference type="Proteomes" id="UP000199071">
    <property type="component" value="Unassembled WGS sequence"/>
</dbReference>
<reference evidence="2 3" key="1">
    <citation type="submission" date="2016-10" db="EMBL/GenBank/DDBJ databases">
        <authorList>
            <person name="de Groot N.N."/>
        </authorList>
    </citation>
    <scope>NUCLEOTIDE SEQUENCE [LARGE SCALE GENOMIC DNA]</scope>
    <source>
        <strain evidence="2 3">ATCC 35022</strain>
    </source>
</reference>
<dbReference type="RefSeq" id="WP_090879006.1">
    <property type="nucleotide sequence ID" value="NZ_FMXQ01000009.1"/>
</dbReference>
<keyword evidence="3" id="KW-1185">Reference proteome</keyword>
<name>A0A1G6DY27_9HYPH</name>
<dbReference type="EMBL" id="FMXQ01000009">
    <property type="protein sequence ID" value="SDB50041.1"/>
    <property type="molecule type" value="Genomic_DNA"/>
</dbReference>
<evidence type="ECO:0000313" key="3">
    <source>
        <dbReference type="Proteomes" id="UP000199071"/>
    </source>
</evidence>
<gene>
    <name evidence="2" type="ORF">SAMN02982931_03870</name>
</gene>
<organism evidence="2 3">
    <name type="scientific">Bauldia litoralis</name>
    <dbReference type="NCBI Taxonomy" id="665467"/>
    <lineage>
        <taxon>Bacteria</taxon>
        <taxon>Pseudomonadati</taxon>
        <taxon>Pseudomonadota</taxon>
        <taxon>Alphaproteobacteria</taxon>
        <taxon>Hyphomicrobiales</taxon>
        <taxon>Kaistiaceae</taxon>
        <taxon>Bauldia</taxon>
    </lineage>
</organism>
<evidence type="ECO:0000256" key="1">
    <source>
        <dbReference type="SAM" id="SignalP"/>
    </source>
</evidence>
<protein>
    <submittedName>
        <fullName evidence="2">Uncharacterized protein</fullName>
    </submittedName>
</protein>
<accession>A0A1G6DY27</accession>
<feature type="signal peptide" evidence="1">
    <location>
        <begin position="1"/>
        <end position="25"/>
    </location>
</feature>